<dbReference type="PANTHER" id="PTHR14145">
    <property type="entry name" value="26S PROTESOME SUBUNIT 6"/>
    <property type="match status" value="1"/>
</dbReference>
<organism evidence="5 6">
    <name type="scientific">Apis cerana cerana</name>
    <name type="common">Oriental honeybee</name>
    <dbReference type="NCBI Taxonomy" id="94128"/>
    <lineage>
        <taxon>Eukaryota</taxon>
        <taxon>Metazoa</taxon>
        <taxon>Ecdysozoa</taxon>
        <taxon>Arthropoda</taxon>
        <taxon>Hexapoda</taxon>
        <taxon>Insecta</taxon>
        <taxon>Pterygota</taxon>
        <taxon>Neoptera</taxon>
        <taxon>Endopterygota</taxon>
        <taxon>Hymenoptera</taxon>
        <taxon>Apocrita</taxon>
        <taxon>Aculeata</taxon>
        <taxon>Apoidea</taxon>
        <taxon>Anthophila</taxon>
        <taxon>Apidae</taxon>
        <taxon>Apis</taxon>
    </lineage>
</organism>
<dbReference type="Pfam" id="PF21154">
    <property type="entry name" value="RPN7_PSMD6_C"/>
    <property type="match status" value="1"/>
</dbReference>
<dbReference type="PANTHER" id="PTHR14145:SF1">
    <property type="entry name" value="26S PROTEASOME NON-ATPASE REGULATORY SUBUNIT 6"/>
    <property type="match status" value="1"/>
</dbReference>
<dbReference type="PROSITE" id="PS50250">
    <property type="entry name" value="PCI"/>
    <property type="match status" value="1"/>
</dbReference>
<dbReference type="InterPro" id="IPR012337">
    <property type="entry name" value="RNaseH-like_sf"/>
</dbReference>
<dbReference type="SUPFAM" id="SSF53098">
    <property type="entry name" value="Ribonuclease H-like"/>
    <property type="match status" value="1"/>
</dbReference>
<dbReference type="STRING" id="94128.A0A2A3END0"/>
<dbReference type="GO" id="GO:0000175">
    <property type="term" value="F:3'-5'-RNA exonuclease activity"/>
    <property type="evidence" value="ECO:0007669"/>
    <property type="project" value="InterPro"/>
</dbReference>
<dbReference type="CDD" id="cd06133">
    <property type="entry name" value="ERI-1_3'hExo_like"/>
    <property type="match status" value="1"/>
</dbReference>
<dbReference type="InterPro" id="IPR019585">
    <property type="entry name" value="Rpn7/CSN1"/>
</dbReference>
<dbReference type="GO" id="GO:0003676">
    <property type="term" value="F:nucleic acid binding"/>
    <property type="evidence" value="ECO:0007669"/>
    <property type="project" value="InterPro"/>
</dbReference>
<dbReference type="SUPFAM" id="SSF46785">
    <property type="entry name" value="Winged helix' DNA-binding domain"/>
    <property type="match status" value="1"/>
</dbReference>
<dbReference type="EMBL" id="KZ288215">
    <property type="protein sequence ID" value="PBC32649.1"/>
    <property type="molecule type" value="Genomic_DNA"/>
</dbReference>
<dbReference type="InterPro" id="IPR036397">
    <property type="entry name" value="RNaseH_sf"/>
</dbReference>
<dbReference type="InterPro" id="IPR013520">
    <property type="entry name" value="Ribonucl_H"/>
</dbReference>
<sequence>MNDPELCHKTPNYILLIKIRFKLTLQEYQNDDNLKTEFLDTIKRGNMTRYYEDVCKEFNWKIDEDLINAIKHKNEVTWNELESSDNSTLEDTEKKNWRKKFEFFCEIGDLDRATNIATSILKDESNSSSIRIEAAFGLFRIAYIRNNIRSMAKIISEITDLMEGCHASGSNWCCRNKLKVYEAVYYLATRSFSRAATLLLDCIPTFESYELLPFKEVVEYTLLSGIISLSRSELDTQFNDNGLLQQTLLTEAPKYREFFYSFYDCHYKEFFENLAWIEHELKINPLFHFHYRYYVREMRLKAYSQLLQAYRTINLNRMATEFGVTEEFIEQEIARFIANGKLHCKIDKVAKMIVTVSAASCNRGKAPDASCDQELVYQNIIKRGDALLNRLKKLVLTKYPRSIYKGTKEVKQHFNYLLVLDFECTCKKYEKIEPQEIIEFPCAAVCTKSWKIVNVFHEYIKPKVHPQLTPFCIQLTGIIQDMVDNQPHFSEIFMKFCNWLEEHNYFKNGNDSAFVTCGDWDLKFMLPAQCKLENIPFPTQFMKWINLKGTFCDATNYYPRSLLDMLSYFKLPVEGKLHSGINDVQNMVQIIQNLHSKYNVQFKINNAHFDIIKQYINK</sequence>
<protein>
    <recommendedName>
        <fullName evidence="2">26S proteasome non-ATPase regulatory subunit 6</fullName>
    </recommendedName>
</protein>
<feature type="domain" description="PCI" evidence="4">
    <location>
        <begin position="191"/>
        <end position="360"/>
    </location>
</feature>
<keyword evidence="3 5" id="KW-0647">Proteasome</keyword>
<evidence type="ECO:0000313" key="6">
    <source>
        <dbReference type="Proteomes" id="UP000242457"/>
    </source>
</evidence>
<reference evidence="5" key="1">
    <citation type="submission" date="2014-07" db="EMBL/GenBank/DDBJ databases">
        <title>Genomic and transcriptomic analysis on Apis cerana provide comprehensive insights into honey bee biology.</title>
        <authorList>
            <person name="Diao Q."/>
            <person name="Sun L."/>
            <person name="Zheng H."/>
            <person name="Zheng H."/>
            <person name="Xu S."/>
            <person name="Wang S."/>
            <person name="Zeng Z."/>
            <person name="Hu F."/>
            <person name="Su S."/>
            <person name="Wu J."/>
        </authorList>
    </citation>
    <scope>NUCLEOTIDE SEQUENCE [LARGE SCALE GENOMIC DNA]</scope>
    <source>
        <tissue evidence="5">Pupae without intestine</tissue>
    </source>
</reference>
<accession>A0A2A3END0</accession>
<dbReference type="SMART" id="SM00479">
    <property type="entry name" value="EXOIII"/>
    <property type="match status" value="1"/>
</dbReference>
<dbReference type="Pfam" id="PF00929">
    <property type="entry name" value="RNase_T"/>
    <property type="match status" value="1"/>
</dbReference>
<dbReference type="GO" id="GO:0005838">
    <property type="term" value="C:proteasome regulatory particle"/>
    <property type="evidence" value="ECO:0007669"/>
    <property type="project" value="TreeGrafter"/>
</dbReference>
<dbReference type="InterPro" id="IPR000717">
    <property type="entry name" value="PCI_dom"/>
</dbReference>
<dbReference type="InterPro" id="IPR049549">
    <property type="entry name" value="RPN7_PSMD6_C"/>
</dbReference>
<dbReference type="InterPro" id="IPR047201">
    <property type="entry name" value="ERI-1_3'hExo-like"/>
</dbReference>
<dbReference type="Pfam" id="PF01399">
    <property type="entry name" value="PCI"/>
    <property type="match status" value="1"/>
</dbReference>
<keyword evidence="6" id="KW-1185">Reference proteome</keyword>
<evidence type="ECO:0000256" key="1">
    <source>
        <dbReference type="ARBA" id="ARBA00005717"/>
    </source>
</evidence>
<dbReference type="Gene3D" id="1.25.40.570">
    <property type="match status" value="1"/>
</dbReference>
<dbReference type="SMART" id="SM00088">
    <property type="entry name" value="PINT"/>
    <property type="match status" value="1"/>
</dbReference>
<evidence type="ECO:0000313" key="5">
    <source>
        <dbReference type="EMBL" id="PBC32649.1"/>
    </source>
</evidence>
<name>A0A2A3END0_APICC</name>
<evidence type="ECO:0000256" key="3">
    <source>
        <dbReference type="ARBA" id="ARBA00022942"/>
    </source>
</evidence>
<dbReference type="InterPro" id="IPR045135">
    <property type="entry name" value="Rpn7_N"/>
</dbReference>
<dbReference type="AlphaFoldDB" id="A0A2A3END0"/>
<gene>
    <name evidence="5" type="ORF">APICC_09599</name>
</gene>
<evidence type="ECO:0000259" key="4">
    <source>
        <dbReference type="PROSITE" id="PS50250"/>
    </source>
</evidence>
<dbReference type="Gene3D" id="3.30.420.10">
    <property type="entry name" value="Ribonuclease H-like superfamily/Ribonuclease H"/>
    <property type="match status" value="1"/>
</dbReference>
<dbReference type="Pfam" id="PF10602">
    <property type="entry name" value="RPN7"/>
    <property type="match status" value="1"/>
</dbReference>
<dbReference type="Proteomes" id="UP000242457">
    <property type="component" value="Unassembled WGS sequence"/>
</dbReference>
<comment type="similarity">
    <text evidence="1">Belongs to the proteasome subunit S10 family.</text>
</comment>
<proteinExistence type="inferred from homology"/>
<evidence type="ECO:0000256" key="2">
    <source>
        <dbReference type="ARBA" id="ARBA00014932"/>
    </source>
</evidence>
<dbReference type="InterPro" id="IPR036390">
    <property type="entry name" value="WH_DNA-bd_sf"/>
</dbReference>
<dbReference type="OrthoDB" id="1452at2759"/>
<dbReference type="GO" id="GO:0043161">
    <property type="term" value="P:proteasome-mediated ubiquitin-dependent protein catabolic process"/>
    <property type="evidence" value="ECO:0007669"/>
    <property type="project" value="TreeGrafter"/>
</dbReference>